<dbReference type="EnsemblMetazoa" id="PPA41600.1">
    <property type="protein sequence ID" value="PPA41600.1"/>
    <property type="gene ID" value="WBGene00279969"/>
</dbReference>
<sequence length="280" mass="31576">MLEYFNIAGCFLYSLIILAILRSNDKSFRTPFWIFFISGGVYGIYCVLAFDFDWSWDAQSAIVRRVTSTISALGHTIAKLYVAISRYAVLRSRYLTDNKWELTSIVALLAVQFLVPMLVCLPFAFVQPTGNGKEYGPNYLVDIVRIASAAFYGAYVIAGLVLTVLSMQRMRILMGIARRSKKKQTIRTVRKEAVITVYSSLLFLAHSLKSVQQIIFVVFASRTDLYHDAVALYPFINDVAVFSSPILLLLTSSQLRRLIRSYIRRPVTAPPLALATITNQ</sequence>
<dbReference type="PANTHER" id="PTHR31627:SF42">
    <property type="entry name" value="G_PROTEIN_RECEP_F1_2 DOMAIN-CONTAINING PROTEIN-RELATED"/>
    <property type="match status" value="1"/>
</dbReference>
<protein>
    <submittedName>
        <fullName evidence="1">G protein-coupled receptor</fullName>
    </submittedName>
</protein>
<dbReference type="InterPro" id="IPR019426">
    <property type="entry name" value="7TM_GPCR_serpentine_rcpt_Srv"/>
</dbReference>
<evidence type="ECO:0000313" key="1">
    <source>
        <dbReference type="EnsemblMetazoa" id="PPA41600.1"/>
    </source>
</evidence>
<accession>A0A2A6CN23</accession>
<organism evidence="1 2">
    <name type="scientific">Pristionchus pacificus</name>
    <name type="common">Parasitic nematode worm</name>
    <dbReference type="NCBI Taxonomy" id="54126"/>
    <lineage>
        <taxon>Eukaryota</taxon>
        <taxon>Metazoa</taxon>
        <taxon>Ecdysozoa</taxon>
        <taxon>Nematoda</taxon>
        <taxon>Chromadorea</taxon>
        <taxon>Rhabditida</taxon>
        <taxon>Rhabditina</taxon>
        <taxon>Diplogasteromorpha</taxon>
        <taxon>Diplogasteroidea</taxon>
        <taxon>Neodiplogasteridae</taxon>
        <taxon>Pristionchus</taxon>
    </lineage>
</organism>
<reference evidence="2" key="1">
    <citation type="journal article" date="2008" name="Nat. Genet.">
        <title>The Pristionchus pacificus genome provides a unique perspective on nematode lifestyle and parasitism.</title>
        <authorList>
            <person name="Dieterich C."/>
            <person name="Clifton S.W."/>
            <person name="Schuster L.N."/>
            <person name="Chinwalla A."/>
            <person name="Delehaunty K."/>
            <person name="Dinkelacker I."/>
            <person name="Fulton L."/>
            <person name="Fulton R."/>
            <person name="Godfrey J."/>
            <person name="Minx P."/>
            <person name="Mitreva M."/>
            <person name="Roeseler W."/>
            <person name="Tian H."/>
            <person name="Witte H."/>
            <person name="Yang S.P."/>
            <person name="Wilson R.K."/>
            <person name="Sommer R.J."/>
        </authorList>
    </citation>
    <scope>NUCLEOTIDE SEQUENCE [LARGE SCALE GENOMIC DNA]</scope>
    <source>
        <strain evidence="2">PS312</strain>
    </source>
</reference>
<proteinExistence type="predicted"/>
<dbReference type="AlphaFoldDB" id="A0A2A6CN23"/>
<accession>A0A8R1Z1E2</accession>
<name>A0A2A6CN23_PRIPA</name>
<dbReference type="PANTHER" id="PTHR31627">
    <property type="entry name" value="SERPENTINE RECEPTOR CLASS GAMMA-RELATED"/>
    <property type="match status" value="1"/>
</dbReference>
<reference evidence="1" key="2">
    <citation type="submission" date="2022-06" db="UniProtKB">
        <authorList>
            <consortium name="EnsemblMetazoa"/>
        </authorList>
    </citation>
    <scope>IDENTIFICATION</scope>
    <source>
        <strain evidence="1">PS312</strain>
    </source>
</reference>
<evidence type="ECO:0000313" key="2">
    <source>
        <dbReference type="Proteomes" id="UP000005239"/>
    </source>
</evidence>
<dbReference type="Proteomes" id="UP000005239">
    <property type="component" value="Unassembled WGS sequence"/>
</dbReference>
<dbReference type="Pfam" id="PF10323">
    <property type="entry name" value="7TM_GPCR_Srv"/>
    <property type="match status" value="1"/>
</dbReference>
<dbReference type="InterPro" id="IPR051119">
    <property type="entry name" value="Nematode_SR-like"/>
</dbReference>
<gene>
    <name evidence="1" type="primary">WBGene00279969</name>
</gene>
<keyword evidence="2" id="KW-1185">Reference proteome</keyword>
<dbReference type="Gene3D" id="1.20.1070.10">
    <property type="entry name" value="Rhodopsin 7-helix transmembrane proteins"/>
    <property type="match status" value="1"/>
</dbReference>